<reference evidence="2" key="1">
    <citation type="journal article" date="2008" name="PLoS ONE">
        <title>Survival in nuclear waste, extreme resistance, and potential applications gleaned from the genome sequence of Kineococcus radiotolerans SRS30216.</title>
        <authorList>
            <person name="Bagwell C.E."/>
            <person name="Bhat S."/>
            <person name="Hawkins G.M."/>
            <person name="Smith B.W."/>
            <person name="Biswas T."/>
            <person name="Hoover T.R."/>
            <person name="Saunders E."/>
            <person name="Han C.S."/>
            <person name="Tsodikov O.V."/>
            <person name="Shimkets L.J."/>
        </authorList>
    </citation>
    <scope>NUCLEOTIDE SEQUENCE [LARGE SCALE GENOMIC DNA]</scope>
    <source>
        <strain evidence="2">ATCC BAA-149 / DSM 14245 / SRS30216</strain>
    </source>
</reference>
<dbReference type="eggNOG" id="ENOG50344AX">
    <property type="taxonomic scope" value="Bacteria"/>
</dbReference>
<accession>A6WBB9</accession>
<dbReference type="KEGG" id="kra:Krad_2636"/>
<dbReference type="Pfam" id="PF14106">
    <property type="entry name" value="DUF4279"/>
    <property type="match status" value="1"/>
</dbReference>
<organism evidence="1 2">
    <name type="scientific">Kineococcus radiotolerans (strain ATCC BAA-149 / DSM 14245 / SRS30216)</name>
    <dbReference type="NCBI Taxonomy" id="266940"/>
    <lineage>
        <taxon>Bacteria</taxon>
        <taxon>Bacillati</taxon>
        <taxon>Actinomycetota</taxon>
        <taxon>Actinomycetes</taxon>
        <taxon>Kineosporiales</taxon>
        <taxon>Kineosporiaceae</taxon>
        <taxon>Kineococcus</taxon>
    </lineage>
</organism>
<name>A6WBB9_KINRD</name>
<dbReference type="EMBL" id="CP000750">
    <property type="protein sequence ID" value="ABS04108.1"/>
    <property type="molecule type" value="Genomic_DNA"/>
</dbReference>
<keyword evidence="2" id="KW-1185">Reference proteome</keyword>
<proteinExistence type="predicted"/>
<dbReference type="HOGENOM" id="CLU_1080861_0_0_11"/>
<dbReference type="InterPro" id="IPR025459">
    <property type="entry name" value="DUF4279"/>
</dbReference>
<protein>
    <recommendedName>
        <fullName evidence="3">DUF4279 domain-containing protein</fullName>
    </recommendedName>
</protein>
<evidence type="ECO:0000313" key="2">
    <source>
        <dbReference type="Proteomes" id="UP000001116"/>
    </source>
</evidence>
<dbReference type="AlphaFoldDB" id="A6WBB9"/>
<dbReference type="Proteomes" id="UP000001116">
    <property type="component" value="Chromosome"/>
</dbReference>
<gene>
    <name evidence="1" type="ordered locus">Krad_2636</name>
</gene>
<evidence type="ECO:0008006" key="3">
    <source>
        <dbReference type="Google" id="ProtNLM"/>
    </source>
</evidence>
<sequence>MRARRTAAGRRGAVVRARTTANRTVVPPVVKAAKASRATKESTRSAWSVKSGADALAPDLHWVCRWRTQAARRGEQLRSTSMLSLRPRPTRDDRAFRASSEWADAELTPTGPAKLGGVRTMVTFRLVGESGGSASAVTARLGIEPTCSAEAGDPVGRGRSGHVREQSYWSLRSSSSPEAVELGESLRRVLDQVEPLAPLLWELAGRGYWANWFCYVGSHATEHAVELDRAVLARLLTLPGELWLDVHDDDDDDDEGH</sequence>
<evidence type="ECO:0000313" key="1">
    <source>
        <dbReference type="EMBL" id="ABS04108.1"/>
    </source>
</evidence>